<dbReference type="Proteomes" id="UP000481153">
    <property type="component" value="Unassembled WGS sequence"/>
</dbReference>
<protein>
    <submittedName>
        <fullName evidence="1">Uncharacterized protein</fullName>
    </submittedName>
</protein>
<reference evidence="1 2" key="1">
    <citation type="submission" date="2019-07" db="EMBL/GenBank/DDBJ databases">
        <title>Genomics analysis of Aphanomyces spp. identifies a new class of oomycete effector associated with host adaptation.</title>
        <authorList>
            <person name="Gaulin E."/>
        </authorList>
    </citation>
    <scope>NUCLEOTIDE SEQUENCE [LARGE SCALE GENOMIC DNA]</scope>
    <source>
        <strain evidence="1 2">ATCC 201684</strain>
    </source>
</reference>
<evidence type="ECO:0000313" key="2">
    <source>
        <dbReference type="Proteomes" id="UP000481153"/>
    </source>
</evidence>
<accession>A0A6G0WXP8</accession>
<gene>
    <name evidence="1" type="ORF">Ae201684_010626</name>
</gene>
<dbReference type="AlphaFoldDB" id="A0A6G0WXP8"/>
<dbReference type="EMBL" id="VJMJ01000135">
    <property type="protein sequence ID" value="KAF0732340.1"/>
    <property type="molecule type" value="Genomic_DNA"/>
</dbReference>
<evidence type="ECO:0000313" key="1">
    <source>
        <dbReference type="EMBL" id="KAF0732340.1"/>
    </source>
</evidence>
<sequence>MAGISVYSKGQLDLWSGLWWLFPAPVLSMVESRRRFKNLTNCIEKSLSICVKVMRWHQQTVETRTQGTSG</sequence>
<organism evidence="1 2">
    <name type="scientific">Aphanomyces euteiches</name>
    <dbReference type="NCBI Taxonomy" id="100861"/>
    <lineage>
        <taxon>Eukaryota</taxon>
        <taxon>Sar</taxon>
        <taxon>Stramenopiles</taxon>
        <taxon>Oomycota</taxon>
        <taxon>Saprolegniomycetes</taxon>
        <taxon>Saprolegniales</taxon>
        <taxon>Verrucalvaceae</taxon>
        <taxon>Aphanomyces</taxon>
    </lineage>
</organism>
<keyword evidence="2" id="KW-1185">Reference proteome</keyword>
<name>A0A6G0WXP8_9STRA</name>
<proteinExistence type="predicted"/>
<comment type="caution">
    <text evidence="1">The sequence shown here is derived from an EMBL/GenBank/DDBJ whole genome shotgun (WGS) entry which is preliminary data.</text>
</comment>